<feature type="compositionally biased region" description="Polar residues" evidence="1">
    <location>
        <begin position="272"/>
        <end position="290"/>
    </location>
</feature>
<evidence type="ECO:0000313" key="2">
    <source>
        <dbReference type="EMBL" id="CAL7949536.1"/>
    </source>
</evidence>
<sequence length="341" mass="39816">MAFFRSKFQIPSSITLKDNTCRSLLVKSPSIVESALGGNVKYFWSRKSKEQEIQYGVGNCGKPPPPCMDLICKGCRSKCLEVEELKKKHKTRFFIFKKQPAVVIEKPTNCKKVEKPPEEKLTWWETIFGPRPERSWPDPCTCRLAHRAKKRKRMQDPRLCDPRYKLTAGDVFLYTQPIKQPNRPSCLEPQPKPPPQYKVPKEVLFRMISSTSETALLNRMVLDNQTWENDVDMKKMSYKLPYEELRPPERRKKPFNYRLGVKSEDVFPPTNRDMNFSGTLQRQRPRNPNLSKTIEDLQNSLKQLNEDKCSSNEIVEKRSRIEQLKILIAQKDMSYCLASLL</sequence>
<feature type="region of interest" description="Disordered" evidence="1">
    <location>
        <begin position="268"/>
        <end position="290"/>
    </location>
</feature>
<protein>
    <submittedName>
        <fullName evidence="2">Uncharacterized protein</fullName>
    </submittedName>
</protein>
<proteinExistence type="predicted"/>
<comment type="caution">
    <text evidence="2">The sequence shown here is derived from an EMBL/GenBank/DDBJ whole genome shotgun (WGS) entry which is preliminary data.</text>
</comment>
<evidence type="ECO:0000313" key="3">
    <source>
        <dbReference type="Proteomes" id="UP001642520"/>
    </source>
</evidence>
<dbReference type="Proteomes" id="UP001642520">
    <property type="component" value="Unassembled WGS sequence"/>
</dbReference>
<evidence type="ECO:0000256" key="1">
    <source>
        <dbReference type="SAM" id="MobiDB-lite"/>
    </source>
</evidence>
<gene>
    <name evidence="2" type="ORF">XYLVIOL_LOCUS9454</name>
</gene>
<keyword evidence="3" id="KW-1185">Reference proteome</keyword>
<name>A0ABP1PAB9_XYLVO</name>
<accession>A0ABP1PAB9</accession>
<reference evidence="2 3" key="1">
    <citation type="submission" date="2024-08" db="EMBL/GenBank/DDBJ databases">
        <authorList>
            <person name="Will J Nash"/>
            <person name="Angela Man"/>
            <person name="Seanna McTaggart"/>
            <person name="Kendall Baker"/>
            <person name="Tom Barker"/>
            <person name="Leah Catchpole"/>
            <person name="Alex Durrant"/>
            <person name="Karim Gharbi"/>
            <person name="Naomi Irish"/>
            <person name="Gemy Kaithakottil"/>
            <person name="Debby Ku"/>
            <person name="Aaliyah Providence"/>
            <person name="Felix Shaw"/>
            <person name="David Swarbreck"/>
            <person name="Chris Watkins"/>
            <person name="Ann M. McCartney"/>
            <person name="Giulio Formenti"/>
            <person name="Alice Mouton"/>
            <person name="Noel Vella"/>
            <person name="Bjorn M von Reumont"/>
            <person name="Adriana Vella"/>
            <person name="Wilfried Haerty"/>
        </authorList>
    </citation>
    <scope>NUCLEOTIDE SEQUENCE [LARGE SCALE GENOMIC DNA]</scope>
</reference>
<dbReference type="EMBL" id="CAXAJV020001300">
    <property type="protein sequence ID" value="CAL7949536.1"/>
    <property type="molecule type" value="Genomic_DNA"/>
</dbReference>
<organism evidence="2 3">
    <name type="scientific">Xylocopa violacea</name>
    <name type="common">Violet carpenter bee</name>
    <name type="synonym">Apis violacea</name>
    <dbReference type="NCBI Taxonomy" id="135666"/>
    <lineage>
        <taxon>Eukaryota</taxon>
        <taxon>Metazoa</taxon>
        <taxon>Ecdysozoa</taxon>
        <taxon>Arthropoda</taxon>
        <taxon>Hexapoda</taxon>
        <taxon>Insecta</taxon>
        <taxon>Pterygota</taxon>
        <taxon>Neoptera</taxon>
        <taxon>Endopterygota</taxon>
        <taxon>Hymenoptera</taxon>
        <taxon>Apocrita</taxon>
        <taxon>Aculeata</taxon>
        <taxon>Apoidea</taxon>
        <taxon>Anthophila</taxon>
        <taxon>Apidae</taxon>
        <taxon>Xylocopa</taxon>
        <taxon>Xylocopa</taxon>
    </lineage>
</organism>